<feature type="domain" description="Fatty acid desaturase" evidence="3">
    <location>
        <begin position="52"/>
        <end position="284"/>
    </location>
</feature>
<evidence type="ECO:0000256" key="2">
    <source>
        <dbReference type="SAM" id="Phobius"/>
    </source>
</evidence>
<feature type="transmembrane region" description="Helical" evidence="2">
    <location>
        <begin position="26"/>
        <end position="43"/>
    </location>
</feature>
<dbReference type="AlphaFoldDB" id="A0A158HIA5"/>
<name>A0A158HIA5_9BURK</name>
<feature type="compositionally biased region" description="Low complexity" evidence="1">
    <location>
        <begin position="320"/>
        <end position="338"/>
    </location>
</feature>
<feature type="region of interest" description="Disordered" evidence="1">
    <location>
        <begin position="320"/>
        <end position="344"/>
    </location>
</feature>
<evidence type="ECO:0000259" key="3">
    <source>
        <dbReference type="Pfam" id="PF00487"/>
    </source>
</evidence>
<accession>A0A158HIA5</accession>
<feature type="transmembrane region" description="Helical" evidence="2">
    <location>
        <begin position="178"/>
        <end position="196"/>
    </location>
</feature>
<evidence type="ECO:0000256" key="1">
    <source>
        <dbReference type="SAM" id="MobiDB-lite"/>
    </source>
</evidence>
<dbReference type="Pfam" id="PF00487">
    <property type="entry name" value="FA_desaturase"/>
    <property type="match status" value="1"/>
</dbReference>
<dbReference type="InterPro" id="IPR005804">
    <property type="entry name" value="FA_desaturase_dom"/>
</dbReference>
<evidence type="ECO:0000313" key="5">
    <source>
        <dbReference type="Proteomes" id="UP000054683"/>
    </source>
</evidence>
<keyword evidence="2" id="KW-0472">Membrane</keyword>
<dbReference type="OrthoDB" id="784276at2"/>
<sequence length="344" mass="38456">MSLYIDDAQRHRIQQLRASWRWRSEWPTWLLIVAVYGGWFTTALHARTIGMPLAISILAVLSCLHLSLQHELLHGHPTRFPLLNALFGVAPLAVWFPYAVYRESHLRHHNDAHLTDPDLDPESYFVSAERWRGAGPALRFLLVIRNTFFGRIVLGPWFSIAKAIVSALTRIARGNGRIAGAWALHLALLGLLATWLAHRCGISPALFIFGVGYPALALSAVRSFQEHRAADNIPERTVINEASWVWRLLFLNNNFHAVHHDLPSVPWFALERVYHGHRDAYLQRNGGFLVRGYSEWLVRHGVQPVAPALHPLHARAANQIAQAQSGAKGSAGSTTLGSDTAQPV</sequence>
<keyword evidence="2" id="KW-0812">Transmembrane</keyword>
<protein>
    <submittedName>
        <fullName evidence="4">Fatty acid desaturase</fullName>
    </submittedName>
</protein>
<dbReference type="Proteomes" id="UP000054683">
    <property type="component" value="Unassembled WGS sequence"/>
</dbReference>
<organism evidence="4 5">
    <name type="scientific">Caballeronia udeis</name>
    <dbReference type="NCBI Taxonomy" id="1232866"/>
    <lineage>
        <taxon>Bacteria</taxon>
        <taxon>Pseudomonadati</taxon>
        <taxon>Pseudomonadota</taxon>
        <taxon>Betaproteobacteria</taxon>
        <taxon>Burkholderiales</taxon>
        <taxon>Burkholderiaceae</taxon>
        <taxon>Caballeronia</taxon>
    </lineage>
</organism>
<feature type="transmembrane region" description="Helical" evidence="2">
    <location>
        <begin position="202"/>
        <end position="221"/>
    </location>
</feature>
<feature type="transmembrane region" description="Helical" evidence="2">
    <location>
        <begin position="80"/>
        <end position="101"/>
    </location>
</feature>
<keyword evidence="2" id="KW-1133">Transmembrane helix</keyword>
<feature type="transmembrane region" description="Helical" evidence="2">
    <location>
        <begin position="148"/>
        <end position="171"/>
    </location>
</feature>
<gene>
    <name evidence="4" type="ORF">AWB69_04465</name>
</gene>
<dbReference type="GO" id="GO:0006629">
    <property type="term" value="P:lipid metabolic process"/>
    <property type="evidence" value="ECO:0007669"/>
    <property type="project" value="InterPro"/>
</dbReference>
<feature type="transmembrane region" description="Helical" evidence="2">
    <location>
        <begin position="49"/>
        <end position="68"/>
    </location>
</feature>
<evidence type="ECO:0000313" key="4">
    <source>
        <dbReference type="EMBL" id="SAL44122.1"/>
    </source>
</evidence>
<reference evidence="4 5" key="1">
    <citation type="submission" date="2016-01" db="EMBL/GenBank/DDBJ databases">
        <authorList>
            <person name="Oliw E.H."/>
        </authorList>
    </citation>
    <scope>NUCLEOTIDE SEQUENCE [LARGE SCALE GENOMIC DNA]</scope>
    <source>
        <strain evidence="4">LMG 27134</strain>
    </source>
</reference>
<proteinExistence type="predicted"/>
<dbReference type="EMBL" id="FCOK02000031">
    <property type="protein sequence ID" value="SAL44122.1"/>
    <property type="molecule type" value="Genomic_DNA"/>
</dbReference>
<dbReference type="RefSeq" id="WP_062088549.1">
    <property type="nucleotide sequence ID" value="NZ_FCOK02000031.1"/>
</dbReference>